<evidence type="ECO:0000256" key="1">
    <source>
        <dbReference type="SAM" id="SignalP"/>
    </source>
</evidence>
<keyword evidence="1" id="KW-0732">Signal</keyword>
<accession>A0ABW5YCE5</accession>
<keyword evidence="3" id="KW-1185">Reference proteome</keyword>
<feature type="chain" id="PRO_5046952342" evidence="1">
    <location>
        <begin position="22"/>
        <end position="382"/>
    </location>
</feature>
<dbReference type="InterPro" id="IPR036249">
    <property type="entry name" value="Thioredoxin-like_sf"/>
</dbReference>
<dbReference type="RefSeq" id="WP_377185214.1">
    <property type="nucleotide sequence ID" value="NZ_JBHUPD010000002.1"/>
</dbReference>
<evidence type="ECO:0000313" key="3">
    <source>
        <dbReference type="Proteomes" id="UP001597557"/>
    </source>
</evidence>
<protein>
    <submittedName>
        <fullName evidence="2">TlpA family protein disulfide reductase</fullName>
    </submittedName>
</protein>
<dbReference type="PROSITE" id="PS51257">
    <property type="entry name" value="PROKAR_LIPOPROTEIN"/>
    <property type="match status" value="1"/>
</dbReference>
<name>A0ABW5YCE5_9SPHI</name>
<dbReference type="Gene3D" id="3.40.30.10">
    <property type="entry name" value="Glutaredoxin"/>
    <property type="match status" value="1"/>
</dbReference>
<proteinExistence type="predicted"/>
<evidence type="ECO:0000313" key="2">
    <source>
        <dbReference type="EMBL" id="MFD2872966.1"/>
    </source>
</evidence>
<feature type="signal peptide" evidence="1">
    <location>
        <begin position="1"/>
        <end position="21"/>
    </location>
</feature>
<reference evidence="3" key="1">
    <citation type="journal article" date="2019" name="Int. J. Syst. Evol. Microbiol.">
        <title>The Global Catalogue of Microorganisms (GCM) 10K type strain sequencing project: providing services to taxonomists for standard genome sequencing and annotation.</title>
        <authorList>
            <consortium name="The Broad Institute Genomics Platform"/>
            <consortium name="The Broad Institute Genome Sequencing Center for Infectious Disease"/>
            <person name="Wu L."/>
            <person name="Ma J."/>
        </authorList>
    </citation>
    <scope>NUCLEOTIDE SEQUENCE [LARGE SCALE GENOMIC DNA]</scope>
    <source>
        <strain evidence="3">KCTC 22437</strain>
    </source>
</reference>
<comment type="caution">
    <text evidence="2">The sequence shown here is derived from an EMBL/GenBank/DDBJ whole genome shotgun (WGS) entry which is preliminary data.</text>
</comment>
<dbReference type="SUPFAM" id="SSF52833">
    <property type="entry name" value="Thioredoxin-like"/>
    <property type="match status" value="1"/>
</dbReference>
<dbReference type="EMBL" id="JBHUPD010000002">
    <property type="protein sequence ID" value="MFD2872966.1"/>
    <property type="molecule type" value="Genomic_DNA"/>
</dbReference>
<organism evidence="2 3">
    <name type="scientific">Mucilaginibacter ximonensis</name>
    <dbReference type="NCBI Taxonomy" id="538021"/>
    <lineage>
        <taxon>Bacteria</taxon>
        <taxon>Pseudomonadati</taxon>
        <taxon>Bacteroidota</taxon>
        <taxon>Sphingobacteriia</taxon>
        <taxon>Sphingobacteriales</taxon>
        <taxon>Sphingobacteriaceae</taxon>
        <taxon>Mucilaginibacter</taxon>
    </lineage>
</organism>
<sequence>MKYFYLLLIALVFASCSNNQLKITGTTDGLEEVTMSLKDGSGQTLTAVNAKDGRFELECNLNGDDYGTLTLSRPGKPDIITDLYLEPGEYTVAYNSADVATAGQEKYPKIVSTSAIQNQLSAYHATYEHMAKVAGRKIRELDAKYVQERKSKIWDDSLTALATKTEKERTKLLDVGRMALADFVSKNPDNQIAVHIFQDLNYEADPVGYYVLFLQLSREQQKSEEGKGIGVKLNALIHLVPGALAPTIVGTMPDGKKLDLKTMHKKLILVEFWRAANYQSRLNHQEMIKKPWKAFTDGQLGITSISFDKKRDWWLGSMRDDKLTWPQVSDLKGTDSPNFDNWAISSFPVYYLLDGNGRIVEPDLQFSEIPLVVDRHLKAAKL</sequence>
<gene>
    <name evidence="2" type="ORF">ACFS5N_10840</name>
</gene>
<dbReference type="Proteomes" id="UP001597557">
    <property type="component" value="Unassembled WGS sequence"/>
</dbReference>